<accession>A0A9C6X2L2</accession>
<dbReference type="PANTHER" id="PTHR47163:SF2">
    <property type="entry name" value="SI:DKEY-17M8.2"/>
    <property type="match status" value="1"/>
</dbReference>
<dbReference type="AlphaFoldDB" id="A0A9C6X2L2"/>
<gene>
    <name evidence="4" type="primary">LOC127750395</name>
</gene>
<evidence type="ECO:0000313" key="3">
    <source>
        <dbReference type="Proteomes" id="UP000504606"/>
    </source>
</evidence>
<feature type="region of interest" description="Disordered" evidence="1">
    <location>
        <begin position="148"/>
        <end position="177"/>
    </location>
</feature>
<dbReference type="OrthoDB" id="10052789at2759"/>
<evidence type="ECO:0000259" key="2">
    <source>
        <dbReference type="SMART" id="SM01126"/>
    </source>
</evidence>
<protein>
    <submittedName>
        <fullName evidence="4">Uncharacterized protein LOC127750395</fullName>
    </submittedName>
</protein>
<proteinExistence type="predicted"/>
<evidence type="ECO:0000313" key="4">
    <source>
        <dbReference type="RefSeq" id="XP_052127960.1"/>
    </source>
</evidence>
<dbReference type="SMART" id="SM01126">
    <property type="entry name" value="DDE_Tnp_IS1595"/>
    <property type="match status" value="1"/>
</dbReference>
<dbReference type="Proteomes" id="UP000504606">
    <property type="component" value="Unplaced"/>
</dbReference>
<feature type="domain" description="ISXO2-like transposase" evidence="2">
    <location>
        <begin position="1"/>
        <end position="117"/>
    </location>
</feature>
<sequence length="177" mass="20445">MIEGQWVFGGIERDTKKSFLVPVEHRDAKTLIPALHEWVLPGTTVITDGWSAYSKLSSEGFIHYVVNHSKNFVDPETGAHTQTCERQWRDVRGIIPRFGRREKNFPGYLAEYQFKKRITEAPKRLHQFLKYCSVPNLLRNGYTPLSSDEEYDEVPHNPFSSNEQSEELQTIGGLTYL</sequence>
<dbReference type="PANTHER" id="PTHR47163">
    <property type="entry name" value="DDE_TNP_IS1595 DOMAIN-CONTAINING PROTEIN"/>
    <property type="match status" value="1"/>
</dbReference>
<dbReference type="InterPro" id="IPR024445">
    <property type="entry name" value="Tnp_ISXO2-like"/>
</dbReference>
<dbReference type="GeneID" id="127750395"/>
<evidence type="ECO:0000256" key="1">
    <source>
        <dbReference type="SAM" id="MobiDB-lite"/>
    </source>
</evidence>
<dbReference type="KEGG" id="foc:127750395"/>
<organism evidence="3 4">
    <name type="scientific">Frankliniella occidentalis</name>
    <name type="common">Western flower thrips</name>
    <name type="synonym">Euthrips occidentalis</name>
    <dbReference type="NCBI Taxonomy" id="133901"/>
    <lineage>
        <taxon>Eukaryota</taxon>
        <taxon>Metazoa</taxon>
        <taxon>Ecdysozoa</taxon>
        <taxon>Arthropoda</taxon>
        <taxon>Hexapoda</taxon>
        <taxon>Insecta</taxon>
        <taxon>Pterygota</taxon>
        <taxon>Neoptera</taxon>
        <taxon>Paraneoptera</taxon>
        <taxon>Thysanoptera</taxon>
        <taxon>Terebrantia</taxon>
        <taxon>Thripoidea</taxon>
        <taxon>Thripidae</taxon>
        <taxon>Frankliniella</taxon>
    </lineage>
</organism>
<dbReference type="Pfam" id="PF12762">
    <property type="entry name" value="DDE_Tnp_IS1595"/>
    <property type="match status" value="1"/>
</dbReference>
<reference evidence="4" key="1">
    <citation type="submission" date="2025-08" db="UniProtKB">
        <authorList>
            <consortium name="RefSeq"/>
        </authorList>
    </citation>
    <scope>IDENTIFICATION</scope>
    <source>
        <tissue evidence="4">Whole organism</tissue>
    </source>
</reference>
<dbReference type="InterPro" id="IPR053164">
    <property type="entry name" value="IS1016-like_transposase"/>
</dbReference>
<keyword evidence="3" id="KW-1185">Reference proteome</keyword>
<dbReference type="RefSeq" id="XP_052127960.1">
    <property type="nucleotide sequence ID" value="XM_052272000.1"/>
</dbReference>
<name>A0A9C6X2L2_FRAOC</name>